<dbReference type="PRINTS" id="PR00455">
    <property type="entry name" value="HTHTETR"/>
</dbReference>
<evidence type="ECO:0000259" key="5">
    <source>
        <dbReference type="PROSITE" id="PS50977"/>
    </source>
</evidence>
<keyword evidence="1" id="KW-0805">Transcription regulation</keyword>
<dbReference type="AlphaFoldDB" id="A0A6J4MRR0"/>
<proteinExistence type="predicted"/>
<reference evidence="6" key="1">
    <citation type="submission" date="2020-02" db="EMBL/GenBank/DDBJ databases">
        <authorList>
            <person name="Meier V. D."/>
        </authorList>
    </citation>
    <scope>NUCLEOTIDE SEQUENCE</scope>
    <source>
        <strain evidence="6">AVDCRST_MAG47</strain>
    </source>
</reference>
<dbReference type="GO" id="GO:0003700">
    <property type="term" value="F:DNA-binding transcription factor activity"/>
    <property type="evidence" value="ECO:0007669"/>
    <property type="project" value="TreeGrafter"/>
</dbReference>
<name>A0A6J4MRR0_9ACTN</name>
<dbReference type="SUPFAM" id="SSF46689">
    <property type="entry name" value="Homeodomain-like"/>
    <property type="match status" value="1"/>
</dbReference>
<sequence length="176" mass="19100">MDERITSAAFELLRNGGPGAVNIDAVANQAGVARTTIYRRYSTREELLATILDQMVEETFEPPDESIEGQLQWSLERVRLLLEEGLGRGGTAAVLADSDPEFTEALQRRLQSALSVMRGEIAGAVESGRLRRDVDPDALVGAVFGAYLAEVLQYGAPRPGWEDRTVALLLSGITPT</sequence>
<dbReference type="SUPFAM" id="SSF48498">
    <property type="entry name" value="Tetracyclin repressor-like, C-terminal domain"/>
    <property type="match status" value="1"/>
</dbReference>
<keyword evidence="2 4" id="KW-0238">DNA-binding</keyword>
<evidence type="ECO:0000256" key="1">
    <source>
        <dbReference type="ARBA" id="ARBA00023015"/>
    </source>
</evidence>
<dbReference type="PANTHER" id="PTHR30055">
    <property type="entry name" value="HTH-TYPE TRANSCRIPTIONAL REGULATOR RUTR"/>
    <property type="match status" value="1"/>
</dbReference>
<dbReference type="PROSITE" id="PS50977">
    <property type="entry name" value="HTH_TETR_2"/>
    <property type="match status" value="1"/>
</dbReference>
<dbReference type="InterPro" id="IPR009057">
    <property type="entry name" value="Homeodomain-like_sf"/>
</dbReference>
<evidence type="ECO:0000256" key="4">
    <source>
        <dbReference type="PROSITE-ProRule" id="PRU00335"/>
    </source>
</evidence>
<feature type="domain" description="HTH tetR-type" evidence="5">
    <location>
        <begin position="1"/>
        <end position="59"/>
    </location>
</feature>
<dbReference type="EMBL" id="CADCUK010000048">
    <property type="protein sequence ID" value="CAA9366926.1"/>
    <property type="molecule type" value="Genomic_DNA"/>
</dbReference>
<dbReference type="InterPro" id="IPR011075">
    <property type="entry name" value="TetR_C"/>
</dbReference>
<dbReference type="PANTHER" id="PTHR30055:SF234">
    <property type="entry name" value="HTH-TYPE TRANSCRIPTIONAL REGULATOR BETI"/>
    <property type="match status" value="1"/>
</dbReference>
<dbReference type="Pfam" id="PF00440">
    <property type="entry name" value="TetR_N"/>
    <property type="match status" value="1"/>
</dbReference>
<dbReference type="Gene3D" id="1.10.10.60">
    <property type="entry name" value="Homeodomain-like"/>
    <property type="match status" value="1"/>
</dbReference>
<dbReference type="InterPro" id="IPR036271">
    <property type="entry name" value="Tet_transcr_reg_TetR-rel_C_sf"/>
</dbReference>
<gene>
    <name evidence="6" type="ORF">AVDCRST_MAG47-685</name>
</gene>
<feature type="DNA-binding region" description="H-T-H motif" evidence="4">
    <location>
        <begin position="22"/>
        <end position="41"/>
    </location>
</feature>
<evidence type="ECO:0000256" key="3">
    <source>
        <dbReference type="ARBA" id="ARBA00023163"/>
    </source>
</evidence>
<dbReference type="GO" id="GO:0000976">
    <property type="term" value="F:transcription cis-regulatory region binding"/>
    <property type="evidence" value="ECO:0007669"/>
    <property type="project" value="TreeGrafter"/>
</dbReference>
<organism evidence="6">
    <name type="scientific">uncultured Nocardioidaceae bacterium</name>
    <dbReference type="NCBI Taxonomy" id="253824"/>
    <lineage>
        <taxon>Bacteria</taxon>
        <taxon>Bacillati</taxon>
        <taxon>Actinomycetota</taxon>
        <taxon>Actinomycetes</taxon>
        <taxon>Propionibacteriales</taxon>
        <taxon>Nocardioidaceae</taxon>
        <taxon>environmental samples</taxon>
    </lineage>
</organism>
<dbReference type="InterPro" id="IPR001647">
    <property type="entry name" value="HTH_TetR"/>
</dbReference>
<evidence type="ECO:0000313" key="6">
    <source>
        <dbReference type="EMBL" id="CAA9366926.1"/>
    </source>
</evidence>
<dbReference type="Pfam" id="PF16859">
    <property type="entry name" value="TetR_C_11"/>
    <property type="match status" value="1"/>
</dbReference>
<dbReference type="InterPro" id="IPR050109">
    <property type="entry name" value="HTH-type_TetR-like_transc_reg"/>
</dbReference>
<evidence type="ECO:0000256" key="2">
    <source>
        <dbReference type="ARBA" id="ARBA00023125"/>
    </source>
</evidence>
<protein>
    <submittedName>
        <fullName evidence="6">Transcriptional regulator, AcrR family</fullName>
    </submittedName>
</protein>
<keyword evidence="3" id="KW-0804">Transcription</keyword>
<dbReference type="Gene3D" id="1.10.357.10">
    <property type="entry name" value="Tetracycline Repressor, domain 2"/>
    <property type="match status" value="1"/>
</dbReference>
<accession>A0A6J4MRR0</accession>